<reference evidence="2 3" key="1">
    <citation type="journal article" date="2019" name="Sci. Rep.">
        <title>Differences in resource use lead to coexistence of seed-transmitted microbial populations.</title>
        <authorList>
            <person name="Torres-Cortes G."/>
            <person name="Garcia B.J."/>
            <person name="Compant S."/>
            <person name="Rezki S."/>
            <person name="Jones P."/>
            <person name="Preveaux A."/>
            <person name="Briand M."/>
            <person name="Roulet A."/>
            <person name="Bouchez O."/>
            <person name="Jacobson D."/>
            <person name="Barret M."/>
        </authorList>
    </citation>
    <scope>NUCLEOTIDE SEQUENCE [LARGE SCALE GENOMIC DNA]</scope>
    <source>
        <strain evidence="2 3">CFBP13530</strain>
    </source>
</reference>
<feature type="transmembrane region" description="Helical" evidence="1">
    <location>
        <begin position="53"/>
        <end position="72"/>
    </location>
</feature>
<keyword evidence="1" id="KW-1133">Transmembrane helix</keyword>
<proteinExistence type="predicted"/>
<dbReference type="Proteomes" id="UP000306327">
    <property type="component" value="Unassembled WGS sequence"/>
</dbReference>
<keyword evidence="1" id="KW-0472">Membrane</keyword>
<comment type="caution">
    <text evidence="2">The sequence shown here is derived from an EMBL/GenBank/DDBJ whole genome shotgun (WGS) entry which is preliminary data.</text>
</comment>
<keyword evidence="1" id="KW-0812">Transmembrane</keyword>
<feature type="transmembrane region" description="Helical" evidence="1">
    <location>
        <begin position="28"/>
        <end position="47"/>
    </location>
</feature>
<gene>
    <name evidence="2" type="ORF">EcCFBP13530_01840</name>
</gene>
<dbReference type="EMBL" id="QGAL01000001">
    <property type="protein sequence ID" value="TKK22936.1"/>
    <property type="molecule type" value="Genomic_DNA"/>
</dbReference>
<dbReference type="AlphaFoldDB" id="A0AB38P889"/>
<evidence type="ECO:0000313" key="2">
    <source>
        <dbReference type="EMBL" id="TKK22936.1"/>
    </source>
</evidence>
<accession>A0AB38P889</accession>
<sequence>MFNFMSNFLSRCVKRLFNSIKDDCISDIIGYGVFFLIVIISISVSAFVDNSKISFGIIASIVIVIFLLVFFYKRKE</sequence>
<evidence type="ECO:0000256" key="1">
    <source>
        <dbReference type="SAM" id="Phobius"/>
    </source>
</evidence>
<evidence type="ECO:0000313" key="3">
    <source>
        <dbReference type="Proteomes" id="UP000306327"/>
    </source>
</evidence>
<protein>
    <submittedName>
        <fullName evidence="2">Uncharacterized protein</fullName>
    </submittedName>
</protein>
<name>A0AB38P889_9ENTR</name>
<organism evidence="2 3">
    <name type="scientific">Enterobacter cancerogenus</name>
    <dbReference type="NCBI Taxonomy" id="69218"/>
    <lineage>
        <taxon>Bacteria</taxon>
        <taxon>Pseudomonadati</taxon>
        <taxon>Pseudomonadota</taxon>
        <taxon>Gammaproteobacteria</taxon>
        <taxon>Enterobacterales</taxon>
        <taxon>Enterobacteriaceae</taxon>
        <taxon>Enterobacter</taxon>
        <taxon>Enterobacter cloacae complex</taxon>
    </lineage>
</organism>